<dbReference type="Proteomes" id="UP000322699">
    <property type="component" value="Unassembled WGS sequence"/>
</dbReference>
<accession>A0A5B1C9L3</accession>
<dbReference type="EMBL" id="VRLW01000009">
    <property type="protein sequence ID" value="KAA1256962.1"/>
    <property type="molecule type" value="Genomic_DNA"/>
</dbReference>
<proteinExistence type="predicted"/>
<organism evidence="3 4">
    <name type="scientific">Rubripirellula obstinata</name>
    <dbReference type="NCBI Taxonomy" id="406547"/>
    <lineage>
        <taxon>Bacteria</taxon>
        <taxon>Pseudomonadati</taxon>
        <taxon>Planctomycetota</taxon>
        <taxon>Planctomycetia</taxon>
        <taxon>Pirellulales</taxon>
        <taxon>Pirellulaceae</taxon>
        <taxon>Rubripirellula</taxon>
    </lineage>
</organism>
<keyword evidence="1" id="KW-0732">Signal</keyword>
<dbReference type="AlphaFoldDB" id="A0A5B1C9L3"/>
<feature type="chain" id="PRO_5022974302" evidence="1">
    <location>
        <begin position="25"/>
        <end position="234"/>
    </location>
</feature>
<evidence type="ECO:0000313" key="3">
    <source>
        <dbReference type="EMBL" id="KAA1256962.1"/>
    </source>
</evidence>
<name>A0A5B1C9L3_9BACT</name>
<dbReference type="InterPro" id="IPR013424">
    <property type="entry name" value="Ice-binding_C"/>
</dbReference>
<reference evidence="3 4" key="1">
    <citation type="submission" date="2019-08" db="EMBL/GenBank/DDBJ databases">
        <title>Deep-cultivation of Planctomycetes and their phenomic and genomic characterization uncovers novel biology.</title>
        <authorList>
            <person name="Wiegand S."/>
            <person name="Jogler M."/>
            <person name="Boedeker C."/>
            <person name="Pinto D."/>
            <person name="Vollmers J."/>
            <person name="Rivas-Marin E."/>
            <person name="Kohn T."/>
            <person name="Peeters S.H."/>
            <person name="Heuer A."/>
            <person name="Rast P."/>
            <person name="Oberbeckmann S."/>
            <person name="Bunk B."/>
            <person name="Jeske O."/>
            <person name="Meyerdierks A."/>
            <person name="Storesund J.E."/>
            <person name="Kallscheuer N."/>
            <person name="Luecker S."/>
            <person name="Lage O.M."/>
            <person name="Pohl T."/>
            <person name="Merkel B.J."/>
            <person name="Hornburger P."/>
            <person name="Mueller R.-W."/>
            <person name="Bruemmer F."/>
            <person name="Labrenz M."/>
            <person name="Spormann A.M."/>
            <person name="Op Den Camp H."/>
            <person name="Overmann J."/>
            <person name="Amann R."/>
            <person name="Jetten M.S.M."/>
            <person name="Mascher T."/>
            <person name="Medema M.H."/>
            <person name="Devos D.P."/>
            <person name="Kaster A.-K."/>
            <person name="Ovreas L."/>
            <person name="Rohde M."/>
            <person name="Galperin M.Y."/>
            <person name="Jogler C."/>
        </authorList>
    </citation>
    <scope>NUCLEOTIDE SEQUENCE [LARGE SCALE GENOMIC DNA]</scope>
    <source>
        <strain evidence="3 4">LF1</strain>
    </source>
</reference>
<gene>
    <name evidence="3" type="ORF">LF1_57430</name>
</gene>
<comment type="caution">
    <text evidence="3">The sequence shown here is derived from an EMBL/GenBank/DDBJ whole genome shotgun (WGS) entry which is preliminary data.</text>
</comment>
<evidence type="ECO:0000256" key="1">
    <source>
        <dbReference type="SAM" id="SignalP"/>
    </source>
</evidence>
<dbReference type="OrthoDB" id="287873at2"/>
<feature type="domain" description="Ice-binding protein C-terminal" evidence="2">
    <location>
        <begin position="204"/>
        <end position="226"/>
    </location>
</feature>
<feature type="signal peptide" evidence="1">
    <location>
        <begin position="1"/>
        <end position="24"/>
    </location>
</feature>
<evidence type="ECO:0000259" key="2">
    <source>
        <dbReference type="Pfam" id="PF07589"/>
    </source>
</evidence>
<evidence type="ECO:0000313" key="4">
    <source>
        <dbReference type="Proteomes" id="UP000322699"/>
    </source>
</evidence>
<dbReference type="NCBIfam" id="TIGR02595">
    <property type="entry name" value="PEP_CTERM"/>
    <property type="match status" value="1"/>
</dbReference>
<protein>
    <submittedName>
        <fullName evidence="3">PEP-CTERM motif protein</fullName>
    </submittedName>
</protein>
<sequence length="234" mass="25203" precursor="true">MKNHRITIAVILFCALTSTNGLFAAIITRPSSLLPGDQYRLAFVTSGSRNATSSNIADYNAFVTQQANLVPDLAAMNATWNVLGSTTTVNARDNTGTNFMSDNGVPIYRLDGQLVAATNAELWSSNIRTPINITGTGLTFGGEIWTGTFADGTTVSQRALGNNGGIIQAGLGRQIDLRWVSYNQFNDFQVWPFYAMSSVITVTAVPEPSSIMLLGFGTIALAFSRRRRSSFNAT</sequence>
<keyword evidence="4" id="KW-1185">Reference proteome</keyword>
<dbReference type="Pfam" id="PF07589">
    <property type="entry name" value="PEP-CTERM"/>
    <property type="match status" value="1"/>
</dbReference>